<keyword evidence="7" id="KW-0732">Signal</keyword>
<dbReference type="PROSITE" id="PS51144">
    <property type="entry name" value="ALPHA_CA_2"/>
    <property type="match status" value="1"/>
</dbReference>
<dbReference type="EMBL" id="FZOD01000014">
    <property type="protein sequence ID" value="SNS71926.1"/>
    <property type="molecule type" value="Genomic_DNA"/>
</dbReference>
<dbReference type="SMART" id="SM01057">
    <property type="entry name" value="Carb_anhydrase"/>
    <property type="match status" value="1"/>
</dbReference>
<sequence>MAAAAALPLLLVGSPAPAQAQDSPRCHSTGTDEAVESPIEIDRSAACPGNRSTLSIHYPHSVDGTVLFQDKPPLGGRPSEHDDVRFVIASQGPQPYITFNGERYNLSNVHFHGHAEHKFAGQPFAPLEAHLVHERATLPKAYVVFSVLLDAKTLSEPSQHDRLIASPPVLGASKDVYHINLNALLPASHSTYRYTGSLTTPDENGDYFKPVNWVVFDHRAQAGQKNVQAYRSLWDSAGNHRELQVSVPAPKVYAYR</sequence>
<evidence type="ECO:0000256" key="1">
    <source>
        <dbReference type="ARBA" id="ARBA00010718"/>
    </source>
</evidence>
<evidence type="ECO:0000313" key="10">
    <source>
        <dbReference type="Proteomes" id="UP000198282"/>
    </source>
</evidence>
<dbReference type="Gene3D" id="3.10.200.10">
    <property type="entry name" value="Alpha carbonic anhydrase"/>
    <property type="match status" value="1"/>
</dbReference>
<evidence type="ECO:0000259" key="8">
    <source>
        <dbReference type="PROSITE" id="PS51144"/>
    </source>
</evidence>
<dbReference type="Pfam" id="PF00194">
    <property type="entry name" value="Carb_anhydrase"/>
    <property type="match status" value="1"/>
</dbReference>
<keyword evidence="4" id="KW-0862">Zinc</keyword>
<proteinExistence type="inferred from homology"/>
<keyword evidence="3" id="KW-0479">Metal-binding</keyword>
<feature type="signal peptide" evidence="7">
    <location>
        <begin position="1"/>
        <end position="20"/>
    </location>
</feature>
<dbReference type="PANTHER" id="PTHR18952">
    <property type="entry name" value="CARBONIC ANHYDRASE"/>
    <property type="match status" value="1"/>
</dbReference>
<evidence type="ECO:0000313" key="9">
    <source>
        <dbReference type="EMBL" id="SNS71926.1"/>
    </source>
</evidence>
<dbReference type="GO" id="GO:0004089">
    <property type="term" value="F:carbonate dehydratase activity"/>
    <property type="evidence" value="ECO:0007669"/>
    <property type="project" value="UniProtKB-EC"/>
</dbReference>
<comment type="catalytic activity">
    <reaction evidence="6">
        <text>hydrogencarbonate + H(+) = CO2 + H2O</text>
        <dbReference type="Rhea" id="RHEA:10748"/>
        <dbReference type="ChEBI" id="CHEBI:15377"/>
        <dbReference type="ChEBI" id="CHEBI:15378"/>
        <dbReference type="ChEBI" id="CHEBI:16526"/>
        <dbReference type="ChEBI" id="CHEBI:17544"/>
        <dbReference type="EC" id="4.2.1.1"/>
    </reaction>
</comment>
<dbReference type="EC" id="4.2.1.1" evidence="2"/>
<evidence type="ECO:0000256" key="3">
    <source>
        <dbReference type="ARBA" id="ARBA00022723"/>
    </source>
</evidence>
<reference evidence="9 10" key="1">
    <citation type="submission" date="2017-06" db="EMBL/GenBank/DDBJ databases">
        <authorList>
            <person name="Kim H.J."/>
            <person name="Triplett B.A."/>
        </authorList>
    </citation>
    <scope>NUCLEOTIDE SEQUENCE [LARGE SCALE GENOMIC DNA]</scope>
    <source>
        <strain evidence="9 10">CGMCC 4.2132</strain>
    </source>
</reference>
<dbReference type="AlphaFoldDB" id="A0A239GRS9"/>
<name>A0A239GRS9_9ACTN</name>
<dbReference type="Proteomes" id="UP000198282">
    <property type="component" value="Unassembled WGS sequence"/>
</dbReference>
<dbReference type="SUPFAM" id="SSF51069">
    <property type="entry name" value="Carbonic anhydrase"/>
    <property type="match status" value="1"/>
</dbReference>
<organism evidence="9 10">
    <name type="scientific">Streptosporangium subroseum</name>
    <dbReference type="NCBI Taxonomy" id="106412"/>
    <lineage>
        <taxon>Bacteria</taxon>
        <taxon>Bacillati</taxon>
        <taxon>Actinomycetota</taxon>
        <taxon>Actinomycetes</taxon>
        <taxon>Streptosporangiales</taxon>
        <taxon>Streptosporangiaceae</taxon>
        <taxon>Streptosporangium</taxon>
    </lineage>
</organism>
<protein>
    <recommendedName>
        <fullName evidence="2">carbonic anhydrase</fullName>
        <ecNumber evidence="2">4.2.1.1</ecNumber>
    </recommendedName>
</protein>
<evidence type="ECO:0000256" key="7">
    <source>
        <dbReference type="SAM" id="SignalP"/>
    </source>
</evidence>
<feature type="chain" id="PRO_5013145068" description="carbonic anhydrase" evidence="7">
    <location>
        <begin position="21"/>
        <end position="256"/>
    </location>
</feature>
<evidence type="ECO:0000256" key="6">
    <source>
        <dbReference type="ARBA" id="ARBA00048348"/>
    </source>
</evidence>
<evidence type="ECO:0000256" key="2">
    <source>
        <dbReference type="ARBA" id="ARBA00012925"/>
    </source>
</evidence>
<keyword evidence="5" id="KW-0456">Lyase</keyword>
<evidence type="ECO:0000256" key="5">
    <source>
        <dbReference type="ARBA" id="ARBA00023239"/>
    </source>
</evidence>
<feature type="domain" description="Alpha-carbonic anhydrase" evidence="8">
    <location>
        <begin position="14"/>
        <end position="256"/>
    </location>
</feature>
<dbReference type="InterPro" id="IPR023561">
    <property type="entry name" value="Carbonic_anhydrase_a-class"/>
</dbReference>
<dbReference type="InterPro" id="IPR036398">
    <property type="entry name" value="CA_dom_sf"/>
</dbReference>
<keyword evidence="10" id="KW-1185">Reference proteome</keyword>
<gene>
    <name evidence="9" type="ORF">SAMN05216276_1014124</name>
</gene>
<evidence type="ECO:0000256" key="4">
    <source>
        <dbReference type="ARBA" id="ARBA00022833"/>
    </source>
</evidence>
<accession>A0A239GRS9</accession>
<dbReference type="GO" id="GO:0008270">
    <property type="term" value="F:zinc ion binding"/>
    <property type="evidence" value="ECO:0007669"/>
    <property type="project" value="InterPro"/>
</dbReference>
<dbReference type="PANTHER" id="PTHR18952:SF265">
    <property type="entry name" value="CARBONIC ANHYDRASE"/>
    <property type="match status" value="1"/>
</dbReference>
<comment type="similarity">
    <text evidence="1">Belongs to the alpha-carbonic anhydrase family.</text>
</comment>
<dbReference type="InterPro" id="IPR001148">
    <property type="entry name" value="CA_dom"/>
</dbReference>